<proteinExistence type="predicted"/>
<dbReference type="EMBL" id="JANPWB010000010">
    <property type="protein sequence ID" value="KAJ1141656.1"/>
    <property type="molecule type" value="Genomic_DNA"/>
</dbReference>
<evidence type="ECO:0000313" key="2">
    <source>
        <dbReference type="EMBL" id="KAJ1141656.1"/>
    </source>
</evidence>
<evidence type="ECO:0000256" key="1">
    <source>
        <dbReference type="SAM" id="MobiDB-lite"/>
    </source>
</evidence>
<gene>
    <name evidence="2" type="ORF">NDU88_007984</name>
</gene>
<evidence type="ECO:0008006" key="4">
    <source>
        <dbReference type="Google" id="ProtNLM"/>
    </source>
</evidence>
<accession>A0AAV7QQK7</accession>
<feature type="compositionally biased region" description="Pro residues" evidence="1">
    <location>
        <begin position="53"/>
        <end position="65"/>
    </location>
</feature>
<evidence type="ECO:0000313" key="3">
    <source>
        <dbReference type="Proteomes" id="UP001066276"/>
    </source>
</evidence>
<feature type="region of interest" description="Disordered" evidence="1">
    <location>
        <begin position="36"/>
        <end position="80"/>
    </location>
</feature>
<organism evidence="2 3">
    <name type="scientific">Pleurodeles waltl</name>
    <name type="common">Iberian ribbed newt</name>
    <dbReference type="NCBI Taxonomy" id="8319"/>
    <lineage>
        <taxon>Eukaryota</taxon>
        <taxon>Metazoa</taxon>
        <taxon>Chordata</taxon>
        <taxon>Craniata</taxon>
        <taxon>Vertebrata</taxon>
        <taxon>Euteleostomi</taxon>
        <taxon>Amphibia</taxon>
        <taxon>Batrachia</taxon>
        <taxon>Caudata</taxon>
        <taxon>Salamandroidea</taxon>
        <taxon>Salamandridae</taxon>
        <taxon>Pleurodelinae</taxon>
        <taxon>Pleurodeles</taxon>
    </lineage>
</organism>
<feature type="compositionally biased region" description="Basic and acidic residues" evidence="1">
    <location>
        <begin position="67"/>
        <end position="80"/>
    </location>
</feature>
<comment type="caution">
    <text evidence="2">The sequence shown here is derived from an EMBL/GenBank/DDBJ whole genome shotgun (WGS) entry which is preliminary data.</text>
</comment>
<keyword evidence="3" id="KW-1185">Reference proteome</keyword>
<protein>
    <recommendedName>
        <fullName evidence="4">Secreted protein</fullName>
    </recommendedName>
</protein>
<name>A0AAV7QQK7_PLEWA</name>
<dbReference type="AlphaFoldDB" id="A0AAV7QQK7"/>
<dbReference type="Proteomes" id="UP001066276">
    <property type="component" value="Chromosome 6"/>
</dbReference>
<sequence>MRRRETSFYHLCHALLRHSLLCADSLEATALAETVVGRSTPLGRHTRLRRQPPARPRAPAMPPRPSAADREPSKITRHSGDCYQQSVTVCPVGQE</sequence>
<reference evidence="2" key="1">
    <citation type="journal article" date="2022" name="bioRxiv">
        <title>Sequencing and chromosome-scale assembly of the giantPleurodeles waltlgenome.</title>
        <authorList>
            <person name="Brown T."/>
            <person name="Elewa A."/>
            <person name="Iarovenko S."/>
            <person name="Subramanian E."/>
            <person name="Araus A.J."/>
            <person name="Petzold A."/>
            <person name="Susuki M."/>
            <person name="Suzuki K.-i.T."/>
            <person name="Hayashi T."/>
            <person name="Toyoda A."/>
            <person name="Oliveira C."/>
            <person name="Osipova E."/>
            <person name="Leigh N.D."/>
            <person name="Simon A."/>
            <person name="Yun M.H."/>
        </authorList>
    </citation>
    <scope>NUCLEOTIDE SEQUENCE</scope>
    <source>
        <strain evidence="2">20211129_DDA</strain>
        <tissue evidence="2">Liver</tissue>
    </source>
</reference>